<keyword evidence="2" id="KW-1185">Reference proteome</keyword>
<evidence type="ECO:0000313" key="2">
    <source>
        <dbReference type="Proteomes" id="UP000053240"/>
    </source>
</evidence>
<dbReference type="AlphaFoldDB" id="A0A194QYB9"/>
<proteinExistence type="predicted"/>
<reference evidence="1 2" key="1">
    <citation type="journal article" date="2015" name="Nat. Commun.">
        <title>Outbred genome sequencing and CRISPR/Cas9 gene editing in butterflies.</title>
        <authorList>
            <person name="Li X."/>
            <person name="Fan D."/>
            <person name="Zhang W."/>
            <person name="Liu G."/>
            <person name="Zhang L."/>
            <person name="Zhao L."/>
            <person name="Fang X."/>
            <person name="Chen L."/>
            <person name="Dong Y."/>
            <person name="Chen Y."/>
            <person name="Ding Y."/>
            <person name="Zhao R."/>
            <person name="Feng M."/>
            <person name="Zhu Y."/>
            <person name="Feng Y."/>
            <person name="Jiang X."/>
            <person name="Zhu D."/>
            <person name="Xiang H."/>
            <person name="Feng X."/>
            <person name="Li S."/>
            <person name="Wang J."/>
            <person name="Zhang G."/>
            <person name="Kronforst M.R."/>
            <person name="Wang W."/>
        </authorList>
    </citation>
    <scope>NUCLEOTIDE SEQUENCE [LARGE SCALE GENOMIC DNA]</scope>
    <source>
        <strain evidence="1">Ya'a_city_454_Pm</strain>
        <tissue evidence="1">Whole body</tissue>
    </source>
</reference>
<dbReference type="InParanoid" id="A0A194QYB9"/>
<evidence type="ECO:0000313" key="1">
    <source>
        <dbReference type="EMBL" id="KPJ10538.1"/>
    </source>
</evidence>
<dbReference type="EMBL" id="KQ460947">
    <property type="protein sequence ID" value="KPJ10538.1"/>
    <property type="molecule type" value="Genomic_DNA"/>
</dbReference>
<sequence>IEWRPRKRTKRVGRSPSTWTDEIVSTAGSHWMRKAEDRVLWMALGKAYAQQWADKGR</sequence>
<feature type="non-terminal residue" evidence="1">
    <location>
        <position position="1"/>
    </location>
</feature>
<accession>A0A194QYB9</accession>
<organism evidence="1 2">
    <name type="scientific">Papilio machaon</name>
    <name type="common">Old World swallowtail butterfly</name>
    <dbReference type="NCBI Taxonomy" id="76193"/>
    <lineage>
        <taxon>Eukaryota</taxon>
        <taxon>Metazoa</taxon>
        <taxon>Ecdysozoa</taxon>
        <taxon>Arthropoda</taxon>
        <taxon>Hexapoda</taxon>
        <taxon>Insecta</taxon>
        <taxon>Pterygota</taxon>
        <taxon>Neoptera</taxon>
        <taxon>Endopterygota</taxon>
        <taxon>Lepidoptera</taxon>
        <taxon>Glossata</taxon>
        <taxon>Ditrysia</taxon>
        <taxon>Papilionoidea</taxon>
        <taxon>Papilionidae</taxon>
        <taxon>Papilioninae</taxon>
        <taxon>Papilio</taxon>
    </lineage>
</organism>
<name>A0A194QYB9_PAPMA</name>
<protein>
    <submittedName>
        <fullName evidence="1">Uncharacterized protein</fullName>
    </submittedName>
</protein>
<gene>
    <name evidence="1" type="ORF">RR48_06332</name>
</gene>
<dbReference type="Proteomes" id="UP000053240">
    <property type="component" value="Unassembled WGS sequence"/>
</dbReference>